<dbReference type="SUPFAM" id="SSF52467">
    <property type="entry name" value="DHS-like NAD/FAD-binding domain"/>
    <property type="match status" value="1"/>
</dbReference>
<dbReference type="PANTHER" id="PTHR18968">
    <property type="entry name" value="THIAMINE PYROPHOSPHATE ENZYMES"/>
    <property type="match status" value="1"/>
</dbReference>
<dbReference type="AlphaFoldDB" id="A0A2R6AS23"/>
<sequence>MGMGMSKNSSNRVVFKAKTGGHWFVQLLRDRDVQFVFGTTGAGMPDIQDAMVVVKPPKWIQGLHEFVSVSAAMGYALASGRPGVALIDRVVGTQNAVGALYASSLNFAPVIVFASENVPGVPIPTGEPEYHYHSGMLGLATTWVKWASRVESLESMPYDFLRAFQLALSEPKGPTFLTLRQDLMAQPVERAFRVREPSREEAPRVPDDRVARRVIDAILSHEKPCVLVSHAGRDPASVGELVKFAHTFGVGVVERRVFMNYPMGDSHHLGFARGIGFDGVPEGVDMLIMVEAGVLPHQEPPVDDFVDISADPYHRQDVYEGGDYGGGVDWSTIRIVCDTAPTMAKLTKLAEDVLSTSEREQISDRSSKIASEHAQRYGKWWEESRERFERGVLDGYSIGYAMNKHWRGSIAWVNGAITPRDGLLKNIVLNDPQTYFGNPSGHLGVSVGMAYGVALADKAYVGVEEYGGYALGRITGGGRVAVCTLGDGEAMFGNIGSALWTVSHYSIPVVYVVLNNACWAVEWPPIERSSQHWAKQAGDYEFLDLDAPRIGFAKLAEAFNVHSATATTTEDFEKVFQEALRVAQNGRPALVDVHLPKATGPTPSVVP</sequence>
<comment type="caution">
    <text evidence="5">The sequence shown here is derived from an EMBL/GenBank/DDBJ whole genome shotgun (WGS) entry which is preliminary data.</text>
</comment>
<dbReference type="InterPro" id="IPR045229">
    <property type="entry name" value="TPP_enz"/>
</dbReference>
<dbReference type="GO" id="GO:0050660">
    <property type="term" value="F:flavin adenine dinucleotide binding"/>
    <property type="evidence" value="ECO:0007669"/>
    <property type="project" value="TreeGrafter"/>
</dbReference>
<dbReference type="InterPro" id="IPR012001">
    <property type="entry name" value="Thiamin_PyroP_enz_TPP-bd_dom"/>
</dbReference>
<evidence type="ECO:0000313" key="5">
    <source>
        <dbReference type="EMBL" id="PSN89168.1"/>
    </source>
</evidence>
<protein>
    <recommendedName>
        <fullName evidence="7">Thiamine pyrophosphate-binding protein</fullName>
    </recommendedName>
</protein>
<dbReference type="GO" id="GO:0030976">
    <property type="term" value="F:thiamine pyrophosphate binding"/>
    <property type="evidence" value="ECO:0007669"/>
    <property type="project" value="InterPro"/>
</dbReference>
<keyword evidence="2" id="KW-0786">Thiamine pyrophosphate</keyword>
<dbReference type="GO" id="GO:0009097">
    <property type="term" value="P:isoleucine biosynthetic process"/>
    <property type="evidence" value="ECO:0007669"/>
    <property type="project" value="TreeGrafter"/>
</dbReference>
<dbReference type="CDD" id="cd02002">
    <property type="entry name" value="TPP_BFDC"/>
    <property type="match status" value="1"/>
</dbReference>
<dbReference type="Pfam" id="PF02775">
    <property type="entry name" value="TPP_enzyme_C"/>
    <property type="match status" value="1"/>
</dbReference>
<dbReference type="Gene3D" id="3.40.50.970">
    <property type="match status" value="2"/>
</dbReference>
<dbReference type="InterPro" id="IPR011766">
    <property type="entry name" value="TPP_enzyme_TPP-bd"/>
</dbReference>
<accession>A0A2R6AS23</accession>
<dbReference type="GO" id="GO:0003984">
    <property type="term" value="F:acetolactate synthase activity"/>
    <property type="evidence" value="ECO:0007669"/>
    <property type="project" value="TreeGrafter"/>
</dbReference>
<evidence type="ECO:0000256" key="1">
    <source>
        <dbReference type="ARBA" id="ARBA00007812"/>
    </source>
</evidence>
<reference evidence="5 6" key="1">
    <citation type="submission" date="2017-04" db="EMBL/GenBank/DDBJ databases">
        <title>Novel microbial lineages endemic to geothermal iron-oxide mats fill important gaps in the evolutionary history of Archaea.</title>
        <authorList>
            <person name="Jay Z.J."/>
            <person name="Beam J.P."/>
            <person name="Dlakic M."/>
            <person name="Rusch D.B."/>
            <person name="Kozubal M.A."/>
            <person name="Inskeep W.P."/>
        </authorList>
    </citation>
    <scope>NUCLEOTIDE SEQUENCE [LARGE SCALE GENOMIC DNA]</scope>
    <source>
        <strain evidence="5">OSP_D</strain>
    </source>
</reference>
<dbReference type="CDD" id="cd07035">
    <property type="entry name" value="TPP_PYR_POX_like"/>
    <property type="match status" value="1"/>
</dbReference>
<evidence type="ECO:0000259" key="4">
    <source>
        <dbReference type="Pfam" id="PF02776"/>
    </source>
</evidence>
<dbReference type="Proteomes" id="UP000240322">
    <property type="component" value="Unassembled WGS sequence"/>
</dbReference>
<dbReference type="EMBL" id="NEXE01000103">
    <property type="protein sequence ID" value="PSN89168.1"/>
    <property type="molecule type" value="Genomic_DNA"/>
</dbReference>
<dbReference type="PANTHER" id="PTHR18968:SF164">
    <property type="entry name" value="PYRUVATE DECARBOXYLASE"/>
    <property type="match status" value="1"/>
</dbReference>
<dbReference type="GO" id="GO:0044272">
    <property type="term" value="P:sulfur compound biosynthetic process"/>
    <property type="evidence" value="ECO:0007669"/>
    <property type="project" value="UniProtKB-ARBA"/>
</dbReference>
<feature type="domain" description="Thiamine pyrophosphate enzyme N-terminal TPP-binding" evidence="4">
    <location>
        <begin position="19"/>
        <end position="116"/>
    </location>
</feature>
<dbReference type="SUPFAM" id="SSF52518">
    <property type="entry name" value="Thiamin diphosphate-binding fold (THDP-binding)"/>
    <property type="match status" value="2"/>
</dbReference>
<evidence type="ECO:0000259" key="3">
    <source>
        <dbReference type="Pfam" id="PF02775"/>
    </source>
</evidence>
<name>A0A2R6AS23_9ARCH</name>
<gene>
    <name evidence="5" type="ORF">B9Q03_08735</name>
</gene>
<dbReference type="Gene3D" id="3.40.50.1220">
    <property type="entry name" value="TPP-binding domain"/>
    <property type="match status" value="1"/>
</dbReference>
<proteinExistence type="inferred from homology"/>
<dbReference type="Pfam" id="PF02776">
    <property type="entry name" value="TPP_enzyme_N"/>
    <property type="match status" value="1"/>
</dbReference>
<dbReference type="InterPro" id="IPR029035">
    <property type="entry name" value="DHS-like_NAD/FAD-binding_dom"/>
</dbReference>
<organism evidence="5 6">
    <name type="scientific">Candidatus Marsarchaeota G2 archaeon OSP_D</name>
    <dbReference type="NCBI Taxonomy" id="1978157"/>
    <lineage>
        <taxon>Archaea</taxon>
        <taxon>Candidatus Marsarchaeota</taxon>
        <taxon>Candidatus Marsarchaeota group 2</taxon>
    </lineage>
</organism>
<evidence type="ECO:0000313" key="6">
    <source>
        <dbReference type="Proteomes" id="UP000240322"/>
    </source>
</evidence>
<comment type="similarity">
    <text evidence="1">Belongs to the TPP enzyme family.</text>
</comment>
<dbReference type="GO" id="GO:0009099">
    <property type="term" value="P:L-valine biosynthetic process"/>
    <property type="evidence" value="ECO:0007669"/>
    <property type="project" value="TreeGrafter"/>
</dbReference>
<feature type="domain" description="Thiamine pyrophosphate enzyme TPP-binding" evidence="3">
    <location>
        <begin position="430"/>
        <end position="593"/>
    </location>
</feature>
<dbReference type="InterPro" id="IPR029061">
    <property type="entry name" value="THDP-binding"/>
</dbReference>
<evidence type="ECO:0000256" key="2">
    <source>
        <dbReference type="ARBA" id="ARBA00023052"/>
    </source>
</evidence>
<dbReference type="GO" id="GO:0005948">
    <property type="term" value="C:acetolactate synthase complex"/>
    <property type="evidence" value="ECO:0007669"/>
    <property type="project" value="TreeGrafter"/>
</dbReference>
<evidence type="ECO:0008006" key="7">
    <source>
        <dbReference type="Google" id="ProtNLM"/>
    </source>
</evidence>